<gene>
    <name evidence="3" type="ORF">D2V17_15260</name>
</gene>
<accession>A0A3A1P0R9</accession>
<dbReference type="Pfam" id="PF12680">
    <property type="entry name" value="SnoaL_2"/>
    <property type="match status" value="1"/>
</dbReference>
<evidence type="ECO:0000256" key="1">
    <source>
        <dbReference type="SAM" id="MobiDB-lite"/>
    </source>
</evidence>
<dbReference type="SUPFAM" id="SSF54427">
    <property type="entry name" value="NTF2-like"/>
    <property type="match status" value="1"/>
</dbReference>
<sequence length="186" mass="20827">MNTCSTATHGASPAARATSRCTRAGRYPISRRHRMRRAGSANHPRERMPMTVTAANANEQLVLDFFEVLSSGDLEKLRTFYHEHSVWEPKVKEIAGAGKHIGMDIIDKFLAPVRGMFEPGDPKVHVQTMFSAGPFVCVESNSTGKTMDGLVYDNDYCWVFEVSNGKIDAMREYMDSHYTAKLFGMN</sequence>
<protein>
    <recommendedName>
        <fullName evidence="2">SnoaL-like domain-containing protein</fullName>
    </recommendedName>
</protein>
<evidence type="ECO:0000313" key="4">
    <source>
        <dbReference type="Proteomes" id="UP000265366"/>
    </source>
</evidence>
<dbReference type="Gene3D" id="3.10.450.50">
    <property type="match status" value="1"/>
</dbReference>
<feature type="domain" description="SnoaL-like" evidence="2">
    <location>
        <begin position="62"/>
        <end position="167"/>
    </location>
</feature>
<dbReference type="OrthoDB" id="7061942at2"/>
<dbReference type="EMBL" id="QXFM01000118">
    <property type="protein sequence ID" value="RIV82408.1"/>
    <property type="molecule type" value="Genomic_DNA"/>
</dbReference>
<dbReference type="InterPro" id="IPR032710">
    <property type="entry name" value="NTF2-like_dom_sf"/>
</dbReference>
<keyword evidence="4" id="KW-1185">Reference proteome</keyword>
<evidence type="ECO:0000259" key="2">
    <source>
        <dbReference type="Pfam" id="PF12680"/>
    </source>
</evidence>
<dbReference type="Proteomes" id="UP000265366">
    <property type="component" value="Unassembled WGS sequence"/>
</dbReference>
<dbReference type="PANTHER" id="PTHR41252:SF1">
    <property type="entry name" value="BLR2505 PROTEIN"/>
    <property type="match status" value="1"/>
</dbReference>
<reference evidence="3 4" key="1">
    <citation type="submission" date="2018-08" db="EMBL/GenBank/DDBJ databases">
        <title>Erythrobacter zhengii sp.nov., a bacterium isolated from deep-sea sediment.</title>
        <authorList>
            <person name="Fang C."/>
            <person name="Wu Y.-H."/>
            <person name="Sun C."/>
            <person name="Wang H."/>
            <person name="Cheng H."/>
            <person name="Meng F.-X."/>
            <person name="Wang C.-S."/>
            <person name="Xu X.-W."/>
        </authorList>
    </citation>
    <scope>NUCLEOTIDE SEQUENCE [LARGE SCALE GENOMIC DNA]</scope>
    <source>
        <strain evidence="3 4">CCTCC AB 2015396</strain>
    </source>
</reference>
<name>A0A3A1P0R9_9SPHN</name>
<dbReference type="AlphaFoldDB" id="A0A3A1P0R9"/>
<dbReference type="PANTHER" id="PTHR41252">
    <property type="entry name" value="BLR2505 PROTEIN"/>
    <property type="match status" value="1"/>
</dbReference>
<organism evidence="3 4">
    <name type="scientific">Aurantiacibacter xanthus</name>
    <dbReference type="NCBI Taxonomy" id="1784712"/>
    <lineage>
        <taxon>Bacteria</taxon>
        <taxon>Pseudomonadati</taxon>
        <taxon>Pseudomonadota</taxon>
        <taxon>Alphaproteobacteria</taxon>
        <taxon>Sphingomonadales</taxon>
        <taxon>Erythrobacteraceae</taxon>
        <taxon>Aurantiacibacter</taxon>
    </lineage>
</organism>
<evidence type="ECO:0000313" key="3">
    <source>
        <dbReference type="EMBL" id="RIV82408.1"/>
    </source>
</evidence>
<comment type="caution">
    <text evidence="3">The sequence shown here is derived from an EMBL/GenBank/DDBJ whole genome shotgun (WGS) entry which is preliminary data.</text>
</comment>
<feature type="region of interest" description="Disordered" evidence="1">
    <location>
        <begin position="1"/>
        <end position="26"/>
    </location>
</feature>
<proteinExistence type="predicted"/>
<dbReference type="InterPro" id="IPR037401">
    <property type="entry name" value="SnoaL-like"/>
</dbReference>